<evidence type="ECO:0000313" key="1">
    <source>
        <dbReference type="EMBL" id="GAA99645.1"/>
    </source>
</evidence>
<dbReference type="AlphaFoldDB" id="G7E927"/>
<dbReference type="Proteomes" id="UP000009131">
    <property type="component" value="Unassembled WGS sequence"/>
</dbReference>
<reference evidence="1 2" key="2">
    <citation type="journal article" date="2012" name="Open Biol.">
        <title>Characteristics of nucleosomes and linker DNA regions on the genome of the basidiomycete Mixia osmundae revealed by mono- and dinucleosome mapping.</title>
        <authorList>
            <person name="Nishida H."/>
            <person name="Kondo S."/>
            <person name="Matsumoto T."/>
            <person name="Suzuki Y."/>
            <person name="Yoshikawa H."/>
            <person name="Taylor T.D."/>
            <person name="Sugiyama J."/>
        </authorList>
    </citation>
    <scope>NUCLEOTIDE SEQUENCE [LARGE SCALE GENOMIC DNA]</scope>
    <source>
        <strain evidence="2">CBS 9802 / IAM 14324 / JCM 22182 / KY 12970</strain>
    </source>
</reference>
<keyword evidence="2" id="KW-1185">Reference proteome</keyword>
<evidence type="ECO:0000313" key="2">
    <source>
        <dbReference type="Proteomes" id="UP000009131"/>
    </source>
</evidence>
<comment type="caution">
    <text evidence="1">The sequence shown here is derived from an EMBL/GenBank/DDBJ whole genome shotgun (WGS) entry which is preliminary data.</text>
</comment>
<proteinExistence type="predicted"/>
<evidence type="ECO:0008006" key="3">
    <source>
        <dbReference type="Google" id="ProtNLM"/>
    </source>
</evidence>
<sequence>MTARNATPQAQQALFEVSMLAQIVDDVIYSKTCNRLELHARSSWSETLDEQIWLSLTDARSRADRLCFGQRALAGEKPSDWTMTLLRPNIQQADASFQADLSSRELLPCRLQGEPEQAGAALGFGPGHTLRKSGRCFELFGILVRVFQLHDADDKLLSPSGTYLIEAVGQGTRQQGQQKSLLEVSARLREVRDLLQGLVDLRRVD</sequence>
<name>G7E927_MIXOS</name>
<dbReference type="HOGENOM" id="CLU_1337808_0_0_1"/>
<dbReference type="Gene3D" id="2.40.320.10">
    <property type="entry name" value="Hypothetical Protein Pfu-838710-001"/>
    <property type="match status" value="1"/>
</dbReference>
<protein>
    <recommendedName>
        <fullName evidence="3">Mediator of RNA polymerase II transcription subunit 18</fullName>
    </recommendedName>
</protein>
<dbReference type="RefSeq" id="XP_014568856.1">
    <property type="nucleotide sequence ID" value="XM_014713370.1"/>
</dbReference>
<dbReference type="InParanoid" id="G7E927"/>
<dbReference type="EMBL" id="BABT02000220">
    <property type="protein sequence ID" value="GAA99645.1"/>
    <property type="molecule type" value="Genomic_DNA"/>
</dbReference>
<accession>G7E927</accession>
<organism evidence="1 2">
    <name type="scientific">Mixia osmundae (strain CBS 9802 / IAM 14324 / JCM 22182 / KY 12970)</name>
    <dbReference type="NCBI Taxonomy" id="764103"/>
    <lineage>
        <taxon>Eukaryota</taxon>
        <taxon>Fungi</taxon>
        <taxon>Dikarya</taxon>
        <taxon>Basidiomycota</taxon>
        <taxon>Pucciniomycotina</taxon>
        <taxon>Mixiomycetes</taxon>
        <taxon>Mixiales</taxon>
        <taxon>Mixiaceae</taxon>
        <taxon>Mixia</taxon>
    </lineage>
</organism>
<gene>
    <name evidence="1" type="primary">Mo06346</name>
    <name evidence="1" type="ORF">E5Q_06346</name>
</gene>
<reference evidence="1 2" key="1">
    <citation type="journal article" date="2011" name="J. Gen. Appl. Microbiol.">
        <title>Draft genome sequencing of the enigmatic basidiomycete Mixia osmundae.</title>
        <authorList>
            <person name="Nishida H."/>
            <person name="Nagatsuka Y."/>
            <person name="Sugiyama J."/>
        </authorList>
    </citation>
    <scope>NUCLEOTIDE SEQUENCE [LARGE SCALE GENOMIC DNA]</scope>
    <source>
        <strain evidence="2">CBS 9802 / IAM 14324 / JCM 22182 / KY 12970</strain>
    </source>
</reference>